<evidence type="ECO:0000313" key="2">
    <source>
        <dbReference type="EMBL" id="CAK9037891.1"/>
    </source>
</evidence>
<dbReference type="PROSITE" id="PS50088">
    <property type="entry name" value="ANK_REPEAT"/>
    <property type="match status" value="2"/>
</dbReference>
<gene>
    <name evidence="1" type="ORF">CCMP2556_LOCUS20841</name>
    <name evidence="2" type="ORF">CCMP2556_LOCUS20844</name>
</gene>
<sequence length="187" mass="20013">MALIAAAYFGNVHDLMDGLRDGEDIEEADPKDGCRPLHAAVITDQEEAVAYLLRQNANLEASGPDGLSPLQLACRCDAVGVIRLLLDQRANPTGAADICEAHGTARALQVLQGVDLKNEDPVCESEGELAPIGTEERRIGTFTKEEGDKSESSQRPCFGSAVDPTFLEEEAEQTALAMALEMEQESA</sequence>
<dbReference type="PANTHER" id="PTHR24198">
    <property type="entry name" value="ANKYRIN REPEAT AND PROTEIN KINASE DOMAIN-CONTAINING PROTEIN"/>
    <property type="match status" value="1"/>
</dbReference>
<dbReference type="InterPro" id="IPR036770">
    <property type="entry name" value="Ankyrin_rpt-contain_sf"/>
</dbReference>
<dbReference type="Proteomes" id="UP001642484">
    <property type="component" value="Unassembled WGS sequence"/>
</dbReference>
<comment type="caution">
    <text evidence="1">The sequence shown here is derived from an EMBL/GenBank/DDBJ whole genome shotgun (WGS) entry which is preliminary data.</text>
</comment>
<dbReference type="PANTHER" id="PTHR24198:SF165">
    <property type="entry name" value="ANKYRIN REPEAT-CONTAINING PROTEIN-RELATED"/>
    <property type="match status" value="1"/>
</dbReference>
<reference evidence="1 3" key="1">
    <citation type="submission" date="2024-02" db="EMBL/GenBank/DDBJ databases">
        <authorList>
            <person name="Chen Y."/>
            <person name="Shah S."/>
            <person name="Dougan E. K."/>
            <person name="Thang M."/>
            <person name="Chan C."/>
        </authorList>
    </citation>
    <scope>NUCLEOTIDE SEQUENCE [LARGE SCALE GENOMIC DNA]</scope>
</reference>
<organism evidence="1 3">
    <name type="scientific">Durusdinium trenchii</name>
    <dbReference type="NCBI Taxonomy" id="1381693"/>
    <lineage>
        <taxon>Eukaryota</taxon>
        <taxon>Sar</taxon>
        <taxon>Alveolata</taxon>
        <taxon>Dinophyceae</taxon>
        <taxon>Suessiales</taxon>
        <taxon>Symbiodiniaceae</taxon>
        <taxon>Durusdinium</taxon>
    </lineage>
</organism>
<accession>A0ABP0LH07</accession>
<dbReference type="SMART" id="SM00248">
    <property type="entry name" value="ANK"/>
    <property type="match status" value="2"/>
</dbReference>
<dbReference type="InterPro" id="IPR002110">
    <property type="entry name" value="Ankyrin_rpt"/>
</dbReference>
<dbReference type="Pfam" id="PF12796">
    <property type="entry name" value="Ank_2"/>
    <property type="match status" value="1"/>
</dbReference>
<dbReference type="EMBL" id="CAXAMN010012314">
    <property type="protein sequence ID" value="CAK9037891.1"/>
    <property type="molecule type" value="Genomic_DNA"/>
</dbReference>
<name>A0ABP0LH07_9DINO</name>
<dbReference type="EMBL" id="CAXAMN010012303">
    <property type="protein sequence ID" value="CAK9037879.1"/>
    <property type="molecule type" value="Genomic_DNA"/>
</dbReference>
<protein>
    <submittedName>
        <fullName evidence="1">Uncharacterized protein</fullName>
    </submittedName>
</protein>
<dbReference type="PROSITE" id="PS50297">
    <property type="entry name" value="ANK_REP_REGION"/>
    <property type="match status" value="1"/>
</dbReference>
<evidence type="ECO:0000313" key="1">
    <source>
        <dbReference type="EMBL" id="CAK9037879.1"/>
    </source>
</evidence>
<proteinExistence type="predicted"/>
<keyword evidence="3" id="KW-1185">Reference proteome</keyword>
<evidence type="ECO:0000313" key="3">
    <source>
        <dbReference type="Proteomes" id="UP001642484"/>
    </source>
</evidence>
<dbReference type="SUPFAM" id="SSF48403">
    <property type="entry name" value="Ankyrin repeat"/>
    <property type="match status" value="1"/>
</dbReference>
<dbReference type="Gene3D" id="1.25.40.20">
    <property type="entry name" value="Ankyrin repeat-containing domain"/>
    <property type="match status" value="1"/>
</dbReference>